<accession>A0AAV9A623</accession>
<sequence length="73" mass="9207">MTRQRRWREGLIRRKRRRWSFRRWWSRRAPVPALMIRATFGSLIKLYIFRYSKNKMDGGLGSLWFYCVFFLSW</sequence>
<organism evidence="1 2">
    <name type="scientific">Acorus gramineus</name>
    <name type="common">Dwarf sweet flag</name>
    <dbReference type="NCBI Taxonomy" id="55184"/>
    <lineage>
        <taxon>Eukaryota</taxon>
        <taxon>Viridiplantae</taxon>
        <taxon>Streptophyta</taxon>
        <taxon>Embryophyta</taxon>
        <taxon>Tracheophyta</taxon>
        <taxon>Spermatophyta</taxon>
        <taxon>Magnoliopsida</taxon>
        <taxon>Liliopsida</taxon>
        <taxon>Acoraceae</taxon>
        <taxon>Acorus</taxon>
    </lineage>
</organism>
<dbReference type="Proteomes" id="UP001179952">
    <property type="component" value="Unassembled WGS sequence"/>
</dbReference>
<dbReference type="AlphaFoldDB" id="A0AAV9A623"/>
<reference evidence="1" key="2">
    <citation type="submission" date="2023-06" db="EMBL/GenBank/DDBJ databases">
        <authorList>
            <person name="Ma L."/>
            <person name="Liu K.-W."/>
            <person name="Li Z."/>
            <person name="Hsiao Y.-Y."/>
            <person name="Qi Y."/>
            <person name="Fu T."/>
            <person name="Tang G."/>
            <person name="Zhang D."/>
            <person name="Sun W.-H."/>
            <person name="Liu D.-K."/>
            <person name="Li Y."/>
            <person name="Chen G.-Z."/>
            <person name="Liu X.-D."/>
            <person name="Liao X.-Y."/>
            <person name="Jiang Y.-T."/>
            <person name="Yu X."/>
            <person name="Hao Y."/>
            <person name="Huang J."/>
            <person name="Zhao X.-W."/>
            <person name="Ke S."/>
            <person name="Chen Y.-Y."/>
            <person name="Wu W.-L."/>
            <person name="Hsu J.-L."/>
            <person name="Lin Y.-F."/>
            <person name="Huang M.-D."/>
            <person name="Li C.-Y."/>
            <person name="Huang L."/>
            <person name="Wang Z.-W."/>
            <person name="Zhao X."/>
            <person name="Zhong W.-Y."/>
            <person name="Peng D.-H."/>
            <person name="Ahmad S."/>
            <person name="Lan S."/>
            <person name="Zhang J.-S."/>
            <person name="Tsai W.-C."/>
            <person name="Van De Peer Y."/>
            <person name="Liu Z.-J."/>
        </authorList>
    </citation>
    <scope>NUCLEOTIDE SEQUENCE</scope>
    <source>
        <strain evidence="1">SCP</strain>
        <tissue evidence="1">Leaves</tissue>
    </source>
</reference>
<dbReference type="EMBL" id="JAUJYN010000012">
    <property type="protein sequence ID" value="KAK1259663.1"/>
    <property type="molecule type" value="Genomic_DNA"/>
</dbReference>
<name>A0AAV9A623_ACOGR</name>
<evidence type="ECO:0000313" key="1">
    <source>
        <dbReference type="EMBL" id="KAK1259663.1"/>
    </source>
</evidence>
<protein>
    <submittedName>
        <fullName evidence="1">Uncharacterized protein</fullName>
    </submittedName>
</protein>
<proteinExistence type="predicted"/>
<comment type="caution">
    <text evidence="1">The sequence shown here is derived from an EMBL/GenBank/DDBJ whole genome shotgun (WGS) entry which is preliminary data.</text>
</comment>
<evidence type="ECO:0000313" key="2">
    <source>
        <dbReference type="Proteomes" id="UP001179952"/>
    </source>
</evidence>
<keyword evidence="2" id="KW-1185">Reference proteome</keyword>
<gene>
    <name evidence="1" type="ORF">QJS04_geneDACA010406</name>
</gene>
<reference evidence="1" key="1">
    <citation type="journal article" date="2023" name="Nat. Commun.">
        <title>Diploid and tetraploid genomes of Acorus and the evolution of monocots.</title>
        <authorList>
            <person name="Ma L."/>
            <person name="Liu K.W."/>
            <person name="Li Z."/>
            <person name="Hsiao Y.Y."/>
            <person name="Qi Y."/>
            <person name="Fu T."/>
            <person name="Tang G.D."/>
            <person name="Zhang D."/>
            <person name="Sun W.H."/>
            <person name="Liu D.K."/>
            <person name="Li Y."/>
            <person name="Chen G.Z."/>
            <person name="Liu X.D."/>
            <person name="Liao X.Y."/>
            <person name="Jiang Y.T."/>
            <person name="Yu X."/>
            <person name="Hao Y."/>
            <person name="Huang J."/>
            <person name="Zhao X.W."/>
            <person name="Ke S."/>
            <person name="Chen Y.Y."/>
            <person name="Wu W.L."/>
            <person name="Hsu J.L."/>
            <person name="Lin Y.F."/>
            <person name="Huang M.D."/>
            <person name="Li C.Y."/>
            <person name="Huang L."/>
            <person name="Wang Z.W."/>
            <person name="Zhao X."/>
            <person name="Zhong W.Y."/>
            <person name="Peng D.H."/>
            <person name="Ahmad S."/>
            <person name="Lan S."/>
            <person name="Zhang J.S."/>
            <person name="Tsai W.C."/>
            <person name="Van de Peer Y."/>
            <person name="Liu Z.J."/>
        </authorList>
    </citation>
    <scope>NUCLEOTIDE SEQUENCE</scope>
    <source>
        <strain evidence="1">SCP</strain>
    </source>
</reference>